<gene>
    <name evidence="1" type="ORF">MNBD_CHLOROFLEXI01-3235</name>
</gene>
<proteinExistence type="predicted"/>
<reference evidence="1" key="1">
    <citation type="submission" date="2018-06" db="EMBL/GenBank/DDBJ databases">
        <authorList>
            <person name="Zhirakovskaya E."/>
        </authorList>
    </citation>
    <scope>NUCLEOTIDE SEQUENCE</scope>
</reference>
<dbReference type="AlphaFoldDB" id="A0A3B0VHK4"/>
<name>A0A3B0VHK4_9ZZZZ</name>
<sequence>MIVVENLGMVQNVNNLLHNFVAADSFRATGTR</sequence>
<protein>
    <submittedName>
        <fullName evidence="1">Uncharacterized protein</fullName>
    </submittedName>
</protein>
<evidence type="ECO:0000313" key="1">
    <source>
        <dbReference type="EMBL" id="VAW36269.1"/>
    </source>
</evidence>
<dbReference type="EMBL" id="UOEU01000618">
    <property type="protein sequence ID" value="VAW36269.1"/>
    <property type="molecule type" value="Genomic_DNA"/>
</dbReference>
<accession>A0A3B0VHK4</accession>
<organism evidence="1">
    <name type="scientific">hydrothermal vent metagenome</name>
    <dbReference type="NCBI Taxonomy" id="652676"/>
    <lineage>
        <taxon>unclassified sequences</taxon>
        <taxon>metagenomes</taxon>
        <taxon>ecological metagenomes</taxon>
    </lineage>
</organism>